<dbReference type="PIRSF" id="PIRSF039003">
    <property type="entry name" value="IscX"/>
    <property type="match status" value="1"/>
</dbReference>
<dbReference type="Pfam" id="PF04384">
    <property type="entry name" value="Fe-S_assembly"/>
    <property type="match status" value="1"/>
</dbReference>
<dbReference type="AlphaFoldDB" id="A0A1H6AH44"/>
<dbReference type="GO" id="GO:0008198">
    <property type="term" value="F:ferrous iron binding"/>
    <property type="evidence" value="ECO:0007669"/>
    <property type="project" value="TreeGrafter"/>
</dbReference>
<dbReference type="InterPro" id="IPR007479">
    <property type="entry name" value="ISC_FeS_clus_asmbl_IscsX"/>
</dbReference>
<dbReference type="OrthoDB" id="9800346at2"/>
<evidence type="ECO:0000313" key="1">
    <source>
        <dbReference type="EMBL" id="SEG47712.1"/>
    </source>
</evidence>
<protein>
    <submittedName>
        <fullName evidence="1">FeS assembly protein IscX</fullName>
    </submittedName>
</protein>
<dbReference type="InterPro" id="IPR036762">
    <property type="entry name" value="IscX-like_sf"/>
</dbReference>
<accession>A0A1H6AH44</accession>
<name>A0A1H6AH44_9BACT</name>
<dbReference type="EMBL" id="FNVA01000005">
    <property type="protein sequence ID" value="SEG47712.1"/>
    <property type="molecule type" value="Genomic_DNA"/>
</dbReference>
<dbReference type="RefSeq" id="WP_103934005.1">
    <property type="nucleotide sequence ID" value="NZ_FNVA01000005.1"/>
</dbReference>
<keyword evidence="2" id="KW-1185">Reference proteome</keyword>
<dbReference type="Proteomes" id="UP000236728">
    <property type="component" value="Unassembled WGS sequence"/>
</dbReference>
<dbReference type="NCBIfam" id="TIGR03412">
    <property type="entry name" value="iscX_yfhJ"/>
    <property type="match status" value="1"/>
</dbReference>
<dbReference type="SUPFAM" id="SSF140319">
    <property type="entry name" value="IscX-like"/>
    <property type="match status" value="1"/>
</dbReference>
<dbReference type="PANTHER" id="PTHR37532">
    <property type="entry name" value="PROTEIN ISCX"/>
    <property type="match status" value="1"/>
</dbReference>
<sequence>MPREIDWTDVLEIGIQLLEMFPDTDPYTVRFTDLHKWVTQLPGFVGDPMKSTEKGLEAIQLAWHEEYEEAKG</sequence>
<organism evidence="1 2">
    <name type="scientific">Bryocella elongata</name>
    <dbReference type="NCBI Taxonomy" id="863522"/>
    <lineage>
        <taxon>Bacteria</taxon>
        <taxon>Pseudomonadati</taxon>
        <taxon>Acidobacteriota</taxon>
        <taxon>Terriglobia</taxon>
        <taxon>Terriglobales</taxon>
        <taxon>Acidobacteriaceae</taxon>
        <taxon>Bryocella</taxon>
    </lineage>
</organism>
<dbReference type="GO" id="GO:0005829">
    <property type="term" value="C:cytosol"/>
    <property type="evidence" value="ECO:0007669"/>
    <property type="project" value="TreeGrafter"/>
</dbReference>
<gene>
    <name evidence="1" type="ORF">SAMN05421819_3144</name>
</gene>
<proteinExistence type="predicted"/>
<dbReference type="GO" id="GO:0016226">
    <property type="term" value="P:iron-sulfur cluster assembly"/>
    <property type="evidence" value="ECO:0007669"/>
    <property type="project" value="InterPro"/>
</dbReference>
<dbReference type="PANTHER" id="PTHR37532:SF1">
    <property type="entry name" value="PROTEIN ISCX"/>
    <property type="match status" value="1"/>
</dbReference>
<reference evidence="1 2" key="1">
    <citation type="submission" date="2016-10" db="EMBL/GenBank/DDBJ databases">
        <authorList>
            <person name="de Groot N.N."/>
        </authorList>
    </citation>
    <scope>NUCLEOTIDE SEQUENCE [LARGE SCALE GENOMIC DNA]</scope>
    <source>
        <strain evidence="1 2">DSM 22489</strain>
    </source>
</reference>
<dbReference type="Gene3D" id="1.10.10.600">
    <property type="entry name" value="IscX-like"/>
    <property type="match status" value="1"/>
</dbReference>
<evidence type="ECO:0000313" key="2">
    <source>
        <dbReference type="Proteomes" id="UP000236728"/>
    </source>
</evidence>